<dbReference type="STRING" id="1030841.HMPREF9370_1069"/>
<protein>
    <submittedName>
        <fullName evidence="1">Uncharacterized protein</fullName>
    </submittedName>
</protein>
<organism evidence="1 2">
    <name type="scientific">Neisseria wadsworthii 9715</name>
    <dbReference type="NCBI Taxonomy" id="1030841"/>
    <lineage>
        <taxon>Bacteria</taxon>
        <taxon>Pseudomonadati</taxon>
        <taxon>Pseudomonadota</taxon>
        <taxon>Betaproteobacteria</taxon>
        <taxon>Neisseriales</taxon>
        <taxon>Neisseriaceae</taxon>
        <taxon>Neisseria</taxon>
    </lineage>
</organism>
<dbReference type="PATRIC" id="fig|1030841.3.peg.1047"/>
<evidence type="ECO:0000313" key="2">
    <source>
        <dbReference type="Proteomes" id="UP000005336"/>
    </source>
</evidence>
<name>G4CPQ9_9NEIS</name>
<reference evidence="1 2" key="1">
    <citation type="submission" date="2011-06" db="EMBL/GenBank/DDBJ databases">
        <authorList>
            <person name="Muzny D."/>
            <person name="Qin X."/>
            <person name="Deng J."/>
            <person name="Jiang H."/>
            <person name="Liu Y."/>
            <person name="Qu J."/>
            <person name="Song X.-Z."/>
            <person name="Zhang L."/>
            <person name="Thornton R."/>
            <person name="Coyle M."/>
            <person name="Francisco L."/>
            <person name="Jackson L."/>
            <person name="Javaid M."/>
            <person name="Korchina V."/>
            <person name="Kovar C."/>
            <person name="Mata R."/>
            <person name="Mathew T."/>
            <person name="Ngo R."/>
            <person name="Nguyen L."/>
            <person name="Nguyen N."/>
            <person name="Okwuonu G."/>
            <person name="Ongeri F."/>
            <person name="Pham C."/>
            <person name="Simmons D."/>
            <person name="Wilczek-Boney K."/>
            <person name="Hale W."/>
            <person name="Jakkamsetti A."/>
            <person name="Pham P."/>
            <person name="Ruth R."/>
            <person name="San Lucas F."/>
            <person name="Warren J."/>
            <person name="Zhang J."/>
            <person name="Zhao Z."/>
            <person name="Zhou C."/>
            <person name="Zhu D."/>
            <person name="Lee S."/>
            <person name="Bess C."/>
            <person name="Blankenburg K."/>
            <person name="Forbes L."/>
            <person name="Fu Q."/>
            <person name="Gubbala S."/>
            <person name="Hirani K."/>
            <person name="Jayaseelan J.C."/>
            <person name="Lara F."/>
            <person name="Munidasa M."/>
            <person name="Palculict T."/>
            <person name="Patil S."/>
            <person name="Pu L.-L."/>
            <person name="Saada N."/>
            <person name="Tang L."/>
            <person name="Weissenberger G."/>
            <person name="Zhu Y."/>
            <person name="Hemphill L."/>
            <person name="Shang Y."/>
            <person name="Youmans B."/>
            <person name="Ayvaz T."/>
            <person name="Ross M."/>
            <person name="Santibanez J."/>
            <person name="Aqrawi P."/>
            <person name="Gross S."/>
            <person name="Joshi V."/>
            <person name="Fowler G."/>
            <person name="Nazareth L."/>
            <person name="Reid J."/>
            <person name="Worley K."/>
            <person name="Petrosino J."/>
            <person name="Highlander S."/>
            <person name="Gibbs R."/>
        </authorList>
    </citation>
    <scope>NUCLEOTIDE SEQUENCE [LARGE SCALE GENOMIC DNA]</scope>
    <source>
        <strain evidence="1 2">9715</strain>
    </source>
</reference>
<dbReference type="HOGENOM" id="CLU_3101346_0_0_4"/>
<gene>
    <name evidence="1" type="ORF">HMPREF9370_1069</name>
</gene>
<proteinExistence type="predicted"/>
<comment type="caution">
    <text evidence="1">The sequence shown here is derived from an EMBL/GenBank/DDBJ whole genome shotgun (WGS) entry which is preliminary data.</text>
</comment>
<dbReference type="AlphaFoldDB" id="G4CPQ9"/>
<accession>G4CPQ9</accession>
<dbReference type="EMBL" id="AGAZ01000040">
    <property type="protein sequence ID" value="EGZ47416.1"/>
    <property type="molecule type" value="Genomic_DNA"/>
</dbReference>
<dbReference type="Proteomes" id="UP000005336">
    <property type="component" value="Unassembled WGS sequence"/>
</dbReference>
<sequence length="51" mass="5943">MHALRQNNLKISTSVKPEYDEDMTMTKTKFICTILIKNACLKKISDRHFAD</sequence>
<keyword evidence="2" id="KW-1185">Reference proteome</keyword>
<evidence type="ECO:0000313" key="1">
    <source>
        <dbReference type="EMBL" id="EGZ47416.1"/>
    </source>
</evidence>